<dbReference type="InterPro" id="IPR001128">
    <property type="entry name" value="Cyt_P450"/>
</dbReference>
<dbReference type="PRINTS" id="PR00463">
    <property type="entry name" value="EP450I"/>
</dbReference>
<dbReference type="GO" id="GO:0016020">
    <property type="term" value="C:membrane"/>
    <property type="evidence" value="ECO:0007669"/>
    <property type="project" value="UniProtKB-SubCell"/>
</dbReference>
<dbReference type="InterPro" id="IPR036396">
    <property type="entry name" value="Cyt_P450_sf"/>
</dbReference>
<dbReference type="PANTHER" id="PTHR24282">
    <property type="entry name" value="CYTOCHROME P450 FAMILY MEMBER"/>
    <property type="match status" value="1"/>
</dbReference>
<evidence type="ECO:0000256" key="1">
    <source>
        <dbReference type="ARBA" id="ARBA00004167"/>
    </source>
</evidence>
<organism evidence="11 12">
    <name type="scientific">Malus domestica</name>
    <name type="common">Apple</name>
    <name type="synonym">Pyrus malus</name>
    <dbReference type="NCBI Taxonomy" id="3750"/>
    <lineage>
        <taxon>Eukaryota</taxon>
        <taxon>Viridiplantae</taxon>
        <taxon>Streptophyta</taxon>
        <taxon>Embryophyta</taxon>
        <taxon>Tracheophyta</taxon>
        <taxon>Spermatophyta</taxon>
        <taxon>Magnoliopsida</taxon>
        <taxon>eudicotyledons</taxon>
        <taxon>Gunneridae</taxon>
        <taxon>Pentapetalae</taxon>
        <taxon>rosids</taxon>
        <taxon>fabids</taxon>
        <taxon>Rosales</taxon>
        <taxon>Rosaceae</taxon>
        <taxon>Amygdaloideae</taxon>
        <taxon>Maleae</taxon>
        <taxon>Malus</taxon>
    </lineage>
</organism>
<keyword evidence="3" id="KW-0349">Heme</keyword>
<reference evidence="11 12" key="1">
    <citation type="submission" date="2018-10" db="EMBL/GenBank/DDBJ databases">
        <title>A high-quality apple genome assembly.</title>
        <authorList>
            <person name="Hu J."/>
        </authorList>
    </citation>
    <scope>NUCLEOTIDE SEQUENCE [LARGE SCALE GENOMIC DNA]</scope>
    <source>
        <strain evidence="12">cv. HFTH1</strain>
        <tissue evidence="11">Young leaf</tissue>
    </source>
</reference>
<dbReference type="Proteomes" id="UP000290289">
    <property type="component" value="Chromosome 7"/>
</dbReference>
<keyword evidence="8" id="KW-0408">Iron</keyword>
<dbReference type="InterPro" id="IPR002401">
    <property type="entry name" value="Cyt_P450_E_grp-I"/>
</dbReference>
<keyword evidence="12" id="KW-1185">Reference proteome</keyword>
<evidence type="ECO:0000256" key="7">
    <source>
        <dbReference type="ARBA" id="ARBA00023002"/>
    </source>
</evidence>
<dbReference type="GO" id="GO:0020037">
    <property type="term" value="F:heme binding"/>
    <property type="evidence" value="ECO:0007669"/>
    <property type="project" value="InterPro"/>
</dbReference>
<evidence type="ECO:0000256" key="3">
    <source>
        <dbReference type="ARBA" id="ARBA00022617"/>
    </source>
</evidence>
<accession>A0A498JCT6</accession>
<comment type="caution">
    <text evidence="11">The sequence shown here is derived from an EMBL/GenBank/DDBJ whole genome shotgun (WGS) entry which is preliminary data.</text>
</comment>
<evidence type="ECO:0000256" key="4">
    <source>
        <dbReference type="ARBA" id="ARBA00022692"/>
    </source>
</evidence>
<sequence length="241" mass="27206">MILKLVKQRVEASNEKDLLQMILEGAKSSADYNDLSHNKFIVDNCKTLFFAGHETIASTASWSFMLLAAHPDWQARVHDEIVHSKIHKEMRALPSCIFVQLKMVIQEVLRLCAPAVFVTREALETVTLKNIVIPKGVQLQIQVPFLHQNPDLWGPNAHKFNPERFANGIMAACQSPQAYMPFGNGPRISVGRHWAMTELKVMLALILSKFSFSLSPTYRHSPVYTMVVEPEHGIIPHATRV</sequence>
<name>A0A498JCT6_MALDO</name>
<comment type="subcellular location">
    <subcellularLocation>
        <location evidence="1">Membrane</location>
        <topology evidence="1">Single-pass membrane protein</topology>
    </subcellularLocation>
</comment>
<dbReference type="STRING" id="3750.A0A498JCT6"/>
<keyword evidence="5" id="KW-0479">Metal-binding</keyword>
<evidence type="ECO:0000256" key="2">
    <source>
        <dbReference type="ARBA" id="ARBA00010617"/>
    </source>
</evidence>
<dbReference type="Gene3D" id="1.10.630.10">
    <property type="entry name" value="Cytochrome P450"/>
    <property type="match status" value="1"/>
</dbReference>
<keyword evidence="6" id="KW-1133">Transmembrane helix</keyword>
<dbReference type="GO" id="GO:0016705">
    <property type="term" value="F:oxidoreductase activity, acting on paired donors, with incorporation or reduction of molecular oxygen"/>
    <property type="evidence" value="ECO:0007669"/>
    <property type="project" value="InterPro"/>
</dbReference>
<evidence type="ECO:0000256" key="9">
    <source>
        <dbReference type="ARBA" id="ARBA00023033"/>
    </source>
</evidence>
<dbReference type="InterPro" id="IPR050665">
    <property type="entry name" value="Cytochrome_P450_Monooxygen"/>
</dbReference>
<evidence type="ECO:0008006" key="13">
    <source>
        <dbReference type="Google" id="ProtNLM"/>
    </source>
</evidence>
<evidence type="ECO:0000256" key="6">
    <source>
        <dbReference type="ARBA" id="ARBA00022989"/>
    </source>
</evidence>
<evidence type="ECO:0000313" key="11">
    <source>
        <dbReference type="EMBL" id="RXH93320.1"/>
    </source>
</evidence>
<dbReference type="SUPFAM" id="SSF48264">
    <property type="entry name" value="Cytochrome P450"/>
    <property type="match status" value="1"/>
</dbReference>
<keyword evidence="9" id="KW-0503">Monooxygenase</keyword>
<dbReference type="EMBL" id="RDQH01000333">
    <property type="protein sequence ID" value="RXH93320.1"/>
    <property type="molecule type" value="Genomic_DNA"/>
</dbReference>
<keyword evidence="7" id="KW-0560">Oxidoreductase</keyword>
<keyword evidence="10" id="KW-0472">Membrane</keyword>
<dbReference type="PANTHER" id="PTHR24282:SF260">
    <property type="entry name" value="CYTOCHROME P450 714C2-LIKE"/>
    <property type="match status" value="1"/>
</dbReference>
<gene>
    <name evidence="11" type="ORF">DVH24_013896</name>
</gene>
<keyword evidence="4" id="KW-0812">Transmembrane</keyword>
<protein>
    <recommendedName>
        <fullName evidence="13">Cytochrome P450</fullName>
    </recommendedName>
</protein>
<dbReference type="AlphaFoldDB" id="A0A498JCT6"/>
<dbReference type="GO" id="GO:0005506">
    <property type="term" value="F:iron ion binding"/>
    <property type="evidence" value="ECO:0007669"/>
    <property type="project" value="InterPro"/>
</dbReference>
<evidence type="ECO:0000256" key="8">
    <source>
        <dbReference type="ARBA" id="ARBA00023004"/>
    </source>
</evidence>
<dbReference type="GO" id="GO:0004497">
    <property type="term" value="F:monooxygenase activity"/>
    <property type="evidence" value="ECO:0007669"/>
    <property type="project" value="UniProtKB-KW"/>
</dbReference>
<proteinExistence type="inferred from homology"/>
<dbReference type="Pfam" id="PF00067">
    <property type="entry name" value="p450"/>
    <property type="match status" value="1"/>
</dbReference>
<evidence type="ECO:0000313" key="12">
    <source>
        <dbReference type="Proteomes" id="UP000290289"/>
    </source>
</evidence>
<evidence type="ECO:0000256" key="5">
    <source>
        <dbReference type="ARBA" id="ARBA00022723"/>
    </source>
</evidence>
<comment type="similarity">
    <text evidence="2">Belongs to the cytochrome P450 family.</text>
</comment>
<evidence type="ECO:0000256" key="10">
    <source>
        <dbReference type="ARBA" id="ARBA00023136"/>
    </source>
</evidence>
<dbReference type="PRINTS" id="PR00385">
    <property type="entry name" value="P450"/>
</dbReference>